<dbReference type="GO" id="GO:0016998">
    <property type="term" value="P:cell wall macromolecule catabolic process"/>
    <property type="evidence" value="ECO:0007669"/>
    <property type="project" value="InterPro"/>
</dbReference>
<keyword evidence="9" id="KW-1185">Reference proteome</keyword>
<keyword evidence="7" id="KW-0732">Signal</keyword>
<dbReference type="Proteomes" id="UP000813444">
    <property type="component" value="Unassembled WGS sequence"/>
</dbReference>
<dbReference type="GO" id="GO:0042742">
    <property type="term" value="P:defense response to bacterium"/>
    <property type="evidence" value="ECO:0007669"/>
    <property type="project" value="UniProtKB-KW"/>
</dbReference>
<evidence type="ECO:0000256" key="4">
    <source>
        <dbReference type="ARBA" id="ARBA00022801"/>
    </source>
</evidence>
<name>A0A8K0SVX2_9HYPO</name>
<evidence type="ECO:0000313" key="8">
    <source>
        <dbReference type="EMBL" id="KAH7322620.1"/>
    </source>
</evidence>
<comment type="caution">
    <text evidence="8">The sequence shown here is derived from an EMBL/GenBank/DDBJ whole genome shotgun (WGS) entry which is preliminary data.</text>
</comment>
<reference evidence="8" key="1">
    <citation type="journal article" date="2021" name="Nat. Commun.">
        <title>Genetic determinants of endophytism in the Arabidopsis root mycobiome.</title>
        <authorList>
            <person name="Mesny F."/>
            <person name="Miyauchi S."/>
            <person name="Thiergart T."/>
            <person name="Pickel B."/>
            <person name="Atanasova L."/>
            <person name="Karlsson M."/>
            <person name="Huettel B."/>
            <person name="Barry K.W."/>
            <person name="Haridas S."/>
            <person name="Chen C."/>
            <person name="Bauer D."/>
            <person name="Andreopoulos W."/>
            <person name="Pangilinan J."/>
            <person name="LaButti K."/>
            <person name="Riley R."/>
            <person name="Lipzen A."/>
            <person name="Clum A."/>
            <person name="Drula E."/>
            <person name="Henrissat B."/>
            <person name="Kohler A."/>
            <person name="Grigoriev I.V."/>
            <person name="Martin F.M."/>
            <person name="Hacquard S."/>
        </authorList>
    </citation>
    <scope>NUCLEOTIDE SEQUENCE</scope>
    <source>
        <strain evidence="8">MPI-CAGE-CH-0235</strain>
    </source>
</reference>
<proteinExistence type="inferred from homology"/>
<dbReference type="InterPro" id="IPR033907">
    <property type="entry name" value="Endolysin_autolysin"/>
</dbReference>
<keyword evidence="2" id="KW-0929">Antimicrobial</keyword>
<evidence type="ECO:0000256" key="5">
    <source>
        <dbReference type="ARBA" id="ARBA00023200"/>
    </source>
</evidence>
<feature type="signal peptide" evidence="7">
    <location>
        <begin position="1"/>
        <end position="23"/>
    </location>
</feature>
<evidence type="ECO:0000256" key="6">
    <source>
        <dbReference type="ARBA" id="ARBA00023295"/>
    </source>
</evidence>
<dbReference type="InterPro" id="IPR034690">
    <property type="entry name" value="Endolysin_T4_type"/>
</dbReference>
<dbReference type="InterPro" id="IPR023347">
    <property type="entry name" value="Lysozyme_dom_sf"/>
</dbReference>
<keyword evidence="3" id="KW-0081">Bacteriolytic enzyme</keyword>
<accession>A0A8K0SVX2</accession>
<dbReference type="AlphaFoldDB" id="A0A8K0SVX2"/>
<dbReference type="GO" id="GO:0031640">
    <property type="term" value="P:killing of cells of another organism"/>
    <property type="evidence" value="ECO:0007669"/>
    <property type="project" value="UniProtKB-KW"/>
</dbReference>
<gene>
    <name evidence="8" type="ORF">B0I35DRAFT_476552</name>
</gene>
<evidence type="ECO:0000256" key="3">
    <source>
        <dbReference type="ARBA" id="ARBA00022638"/>
    </source>
</evidence>
<feature type="chain" id="PRO_5035434715" evidence="7">
    <location>
        <begin position="24"/>
        <end position="189"/>
    </location>
</feature>
<keyword evidence="6" id="KW-0326">Glycosidase</keyword>
<organism evidence="8 9">
    <name type="scientific">Stachybotrys elegans</name>
    <dbReference type="NCBI Taxonomy" id="80388"/>
    <lineage>
        <taxon>Eukaryota</taxon>
        <taxon>Fungi</taxon>
        <taxon>Dikarya</taxon>
        <taxon>Ascomycota</taxon>
        <taxon>Pezizomycotina</taxon>
        <taxon>Sordariomycetes</taxon>
        <taxon>Hypocreomycetidae</taxon>
        <taxon>Hypocreales</taxon>
        <taxon>Stachybotryaceae</taxon>
        <taxon>Stachybotrys</taxon>
    </lineage>
</organism>
<evidence type="ECO:0000313" key="9">
    <source>
        <dbReference type="Proteomes" id="UP000813444"/>
    </source>
</evidence>
<dbReference type="PANTHER" id="PTHR38107">
    <property type="match status" value="1"/>
</dbReference>
<keyword evidence="4" id="KW-0378">Hydrolase</keyword>
<keyword evidence="5" id="KW-1035">Host cytoplasm</keyword>
<protein>
    <submittedName>
        <fullName evidence="8">Lysozyme</fullName>
    </submittedName>
</protein>
<sequence length="189" mass="19816">MVQFTSKAIVALVAGIFASGAVAQCNPPAVNQATVNLVAEFEGWSPTIYSDPSGYPTVGYGHLCRDSRCSDVPYPIPLSVANGQALLQSDLAVARRCITLGTNSRVVLNANQYGALVSWAFNVGCGNAGSSTLISRLNAGQNPNTVAAEELPRWTYSNGVQLPGLVRRRNAEVALHRTATSVPALPACS</sequence>
<dbReference type="HAMAP" id="MF_04110">
    <property type="entry name" value="ENDOLYSIN_T4"/>
    <property type="match status" value="1"/>
</dbReference>
<dbReference type="OrthoDB" id="5358886at2759"/>
<dbReference type="EMBL" id="JAGPNK010000004">
    <property type="protein sequence ID" value="KAH7322620.1"/>
    <property type="molecule type" value="Genomic_DNA"/>
</dbReference>
<dbReference type="Gene3D" id="1.10.530.40">
    <property type="match status" value="1"/>
</dbReference>
<evidence type="ECO:0000256" key="2">
    <source>
        <dbReference type="ARBA" id="ARBA00022529"/>
    </source>
</evidence>
<dbReference type="GO" id="GO:0009253">
    <property type="term" value="P:peptidoglycan catabolic process"/>
    <property type="evidence" value="ECO:0007669"/>
    <property type="project" value="InterPro"/>
</dbReference>
<evidence type="ECO:0000256" key="1">
    <source>
        <dbReference type="ARBA" id="ARBA00000632"/>
    </source>
</evidence>
<dbReference type="Pfam" id="PF00959">
    <property type="entry name" value="Phage_lysozyme"/>
    <property type="match status" value="1"/>
</dbReference>
<dbReference type="PANTHER" id="PTHR38107:SF3">
    <property type="entry name" value="LYSOZYME RRRD-RELATED"/>
    <property type="match status" value="1"/>
</dbReference>
<dbReference type="SUPFAM" id="SSF53955">
    <property type="entry name" value="Lysozyme-like"/>
    <property type="match status" value="1"/>
</dbReference>
<evidence type="ECO:0000256" key="7">
    <source>
        <dbReference type="SAM" id="SignalP"/>
    </source>
</evidence>
<dbReference type="InterPro" id="IPR051018">
    <property type="entry name" value="Bacteriophage_GH24"/>
</dbReference>
<comment type="catalytic activity">
    <reaction evidence="1">
        <text>Hydrolysis of (1-&gt;4)-beta-linkages between N-acetylmuramic acid and N-acetyl-D-glucosamine residues in a peptidoglycan and between N-acetyl-D-glucosamine residues in chitodextrins.</text>
        <dbReference type="EC" id="3.2.1.17"/>
    </reaction>
</comment>
<dbReference type="GO" id="GO:0003796">
    <property type="term" value="F:lysozyme activity"/>
    <property type="evidence" value="ECO:0007669"/>
    <property type="project" value="UniProtKB-EC"/>
</dbReference>
<dbReference type="CDD" id="cd00737">
    <property type="entry name" value="lyz_endolysin_autolysin"/>
    <property type="match status" value="1"/>
</dbReference>
<dbReference type="InterPro" id="IPR002196">
    <property type="entry name" value="Glyco_hydro_24"/>
</dbReference>
<dbReference type="InterPro" id="IPR023346">
    <property type="entry name" value="Lysozyme-like_dom_sf"/>
</dbReference>